<dbReference type="eggNOG" id="ENOG5031JJE">
    <property type="taxonomic scope" value="Bacteria"/>
</dbReference>
<dbReference type="Proteomes" id="UP000022141">
    <property type="component" value="Unassembled WGS sequence"/>
</dbReference>
<reference evidence="2" key="1">
    <citation type="submission" date="2014-02" db="EMBL/GenBank/DDBJ databases">
        <title>Expanding our view of genomic diversity in Candidatus Accumulibacter clades.</title>
        <authorList>
            <person name="Skennerton C.T."/>
            <person name="Barr J.J."/>
            <person name="Slater F.R."/>
            <person name="Bond P.L."/>
            <person name="Tyson G.W."/>
        </authorList>
    </citation>
    <scope>NUCLEOTIDE SEQUENCE [LARGE SCALE GENOMIC DNA]</scope>
</reference>
<feature type="region of interest" description="Disordered" evidence="1">
    <location>
        <begin position="138"/>
        <end position="177"/>
    </location>
</feature>
<name>A0A011RDA7_ACCRE</name>
<evidence type="ECO:0000256" key="1">
    <source>
        <dbReference type="SAM" id="MobiDB-lite"/>
    </source>
</evidence>
<dbReference type="STRING" id="1454004.AW11_01730"/>
<dbReference type="EMBL" id="JEMY01000018">
    <property type="protein sequence ID" value="EXI89219.1"/>
    <property type="molecule type" value="Genomic_DNA"/>
</dbReference>
<sequence length="177" mass="20827">MLGVRALVDDIYTYRASMKRLFLVAALIVSTSPVLSADLGVSVSIGQPGFYGRIEIGGYPPPQLIYPQPIIIERVPVMRPPIYLNVPPGHAKHWSKNCHKYRACGERVYFVQNNWYNREYVPYYQGQQRYRREEYREDYRRDYRHDHDDQRWDDDRGKQKKDKGHGNKGNHGGNRQD</sequence>
<feature type="compositionally biased region" description="Basic and acidic residues" evidence="1">
    <location>
        <begin position="138"/>
        <end position="157"/>
    </location>
</feature>
<gene>
    <name evidence="2" type="ORF">AW11_01730</name>
</gene>
<evidence type="ECO:0000313" key="2">
    <source>
        <dbReference type="EMBL" id="EXI89219.1"/>
    </source>
</evidence>
<evidence type="ECO:0000313" key="3">
    <source>
        <dbReference type="Proteomes" id="UP000022141"/>
    </source>
</evidence>
<feature type="compositionally biased region" description="Basic residues" evidence="1">
    <location>
        <begin position="158"/>
        <end position="168"/>
    </location>
</feature>
<dbReference type="PATRIC" id="fig|1454004.3.peg.1781"/>
<keyword evidence="3" id="KW-1185">Reference proteome</keyword>
<proteinExistence type="predicted"/>
<dbReference type="AlphaFoldDB" id="A0A011RDA7"/>
<accession>A0A011RDA7</accession>
<protein>
    <submittedName>
        <fullName evidence="2">Uncharacterized protein</fullName>
    </submittedName>
</protein>
<comment type="caution">
    <text evidence="2">The sequence shown here is derived from an EMBL/GenBank/DDBJ whole genome shotgun (WGS) entry which is preliminary data.</text>
</comment>
<organism evidence="2 3">
    <name type="scientific">Accumulibacter regalis</name>
    <dbReference type="NCBI Taxonomy" id="522306"/>
    <lineage>
        <taxon>Bacteria</taxon>
        <taxon>Pseudomonadati</taxon>
        <taxon>Pseudomonadota</taxon>
        <taxon>Betaproteobacteria</taxon>
        <taxon>Candidatus Accumulibacter</taxon>
    </lineage>
</organism>